<dbReference type="AlphaFoldDB" id="I9VYL1"/>
<evidence type="ECO:0000313" key="1">
    <source>
        <dbReference type="EMBL" id="EJB96934.1"/>
    </source>
</evidence>
<comment type="caution">
    <text evidence="1">The sequence shown here is derived from an EMBL/GenBank/DDBJ whole genome shotgun (WGS) entry which is preliminary data.</text>
</comment>
<protein>
    <submittedName>
        <fullName evidence="1">Uncharacterized protein</fullName>
    </submittedName>
</protein>
<accession>I9VYL1</accession>
<reference evidence="1 2" key="1">
    <citation type="journal article" date="2013" name="Pathog. Dis.">
        <title>Genome sequences of 65 Helicobacter pylori strains isolated from asymptomatic individuals and patients with gastric cancer, peptic ulcer disease, or gastritis.</title>
        <authorList>
            <person name="Blanchard T.G."/>
            <person name="Czinn S.J."/>
            <person name="Correa P."/>
            <person name="Nakazawa T."/>
            <person name="Keelan M."/>
            <person name="Morningstar L."/>
            <person name="Santana-Cruz I."/>
            <person name="Maroo A."/>
            <person name="McCracken C."/>
            <person name="Shefchek K."/>
            <person name="Daugherty S."/>
            <person name="Song Y."/>
            <person name="Fraser C.M."/>
            <person name="Fricke W.F."/>
        </authorList>
    </citation>
    <scope>NUCLEOTIDE SEQUENCE [LARGE SCALE GENOMIC DNA]</scope>
    <source>
        <strain evidence="1 2">Hp H-34</strain>
    </source>
</reference>
<dbReference type="EMBL" id="AKPH01000002">
    <property type="protein sequence ID" value="EJB96934.1"/>
    <property type="molecule type" value="Genomic_DNA"/>
</dbReference>
<organism evidence="1 2">
    <name type="scientific">Helicobacter pylori Hp H-34</name>
    <dbReference type="NCBI Taxonomy" id="992069"/>
    <lineage>
        <taxon>Bacteria</taxon>
        <taxon>Pseudomonadati</taxon>
        <taxon>Campylobacterota</taxon>
        <taxon>Epsilonproteobacteria</taxon>
        <taxon>Campylobacterales</taxon>
        <taxon>Helicobacteraceae</taxon>
        <taxon>Helicobacter</taxon>
    </lineage>
</organism>
<gene>
    <name evidence="1" type="ORF">HPHPH34_0661</name>
</gene>
<dbReference type="RefSeq" id="WP_001894612.1">
    <property type="nucleotide sequence ID" value="NZ_AKPH01000002.1"/>
</dbReference>
<dbReference type="Proteomes" id="UP000004741">
    <property type="component" value="Unassembled WGS sequence"/>
</dbReference>
<evidence type="ECO:0000313" key="2">
    <source>
        <dbReference type="Proteomes" id="UP000004741"/>
    </source>
</evidence>
<dbReference type="PATRIC" id="fig|992069.3.peg.643"/>
<proteinExistence type="predicted"/>
<sequence>MEKIKALNKKINNIKKNKGTESLIFHSQNPKYPLIFCPLLVYGCFSI</sequence>
<name>I9VYL1_HELPX</name>